<evidence type="ECO:0000313" key="2">
    <source>
        <dbReference type="Proteomes" id="UP000235162"/>
    </source>
</evidence>
<gene>
    <name evidence="1" type="ORF">C0029_15850</name>
</gene>
<organism evidence="1 2">
    <name type="scientific">Halioglobus japonicus</name>
    <dbReference type="NCBI Taxonomy" id="930805"/>
    <lineage>
        <taxon>Bacteria</taxon>
        <taxon>Pseudomonadati</taxon>
        <taxon>Pseudomonadota</taxon>
        <taxon>Gammaproteobacteria</taxon>
        <taxon>Cellvibrionales</taxon>
        <taxon>Halieaceae</taxon>
        <taxon>Halioglobus</taxon>
    </lineage>
</organism>
<dbReference type="PANTHER" id="PTHR31793">
    <property type="entry name" value="4-HYDROXYBENZOYL-COA THIOESTERASE FAMILY MEMBER"/>
    <property type="match status" value="1"/>
</dbReference>
<comment type="caution">
    <text evidence="1">The sequence shown here is derived from an EMBL/GenBank/DDBJ whole genome shotgun (WGS) entry which is preliminary data.</text>
</comment>
<proteinExistence type="predicted"/>
<dbReference type="GO" id="GO:0047617">
    <property type="term" value="F:fatty acyl-CoA hydrolase activity"/>
    <property type="evidence" value="ECO:0007669"/>
    <property type="project" value="TreeGrafter"/>
</dbReference>
<dbReference type="Gene3D" id="3.10.129.10">
    <property type="entry name" value="Hotdog Thioesterase"/>
    <property type="match status" value="1"/>
</dbReference>
<dbReference type="InterPro" id="IPR029069">
    <property type="entry name" value="HotDog_dom_sf"/>
</dbReference>
<reference evidence="1 2" key="1">
    <citation type="submission" date="2018-01" db="EMBL/GenBank/DDBJ databases">
        <title>The draft genome sequence of Halioglobus japonicus S1-36.</title>
        <authorList>
            <person name="Du Z.-J."/>
            <person name="Shi M.-J."/>
        </authorList>
    </citation>
    <scope>NUCLEOTIDE SEQUENCE [LARGE SCALE GENOMIC DNA]</scope>
    <source>
        <strain evidence="1 2">S1-36</strain>
    </source>
</reference>
<sequence>MSKLEEDYPIILIQDVVWGDMDAFQHVNNTVYFRYFEDARWKFFNRSGVNAYKEKHNIGPILAATKCDFRLPLAFPDRIHIGARYTVPSPKKINMEYAVYSEKLDAIAAEGEGLLVYYDYGQGQSCDVPHEILSRMEDV</sequence>
<dbReference type="Pfam" id="PF13279">
    <property type="entry name" value="4HBT_2"/>
    <property type="match status" value="1"/>
</dbReference>
<dbReference type="PANTHER" id="PTHR31793:SF39">
    <property type="entry name" value="THIOESTERASE_THIOL ESTER DEHYDRASE-ISOMERASE"/>
    <property type="match status" value="1"/>
</dbReference>
<dbReference type="KEGG" id="hja:BST95_01585"/>
<dbReference type="EMBL" id="PKUR01000004">
    <property type="protein sequence ID" value="PLW85010.1"/>
    <property type="molecule type" value="Genomic_DNA"/>
</dbReference>
<accession>A0AAP8MC37</accession>
<protein>
    <submittedName>
        <fullName evidence="1">Thioesterase</fullName>
    </submittedName>
</protein>
<dbReference type="SUPFAM" id="SSF54637">
    <property type="entry name" value="Thioesterase/thiol ester dehydrase-isomerase"/>
    <property type="match status" value="1"/>
</dbReference>
<dbReference type="RefSeq" id="WP_066053563.1">
    <property type="nucleotide sequence ID" value="NZ_BMYL01000004.1"/>
</dbReference>
<keyword evidence="2" id="KW-1185">Reference proteome</keyword>
<dbReference type="CDD" id="cd00586">
    <property type="entry name" value="4HBT"/>
    <property type="match status" value="1"/>
</dbReference>
<name>A0AAP8MC37_9GAMM</name>
<evidence type="ECO:0000313" key="1">
    <source>
        <dbReference type="EMBL" id="PLW85010.1"/>
    </source>
</evidence>
<dbReference type="AlphaFoldDB" id="A0AAP8MC37"/>
<dbReference type="Proteomes" id="UP000235162">
    <property type="component" value="Unassembled WGS sequence"/>
</dbReference>
<dbReference type="InterPro" id="IPR050563">
    <property type="entry name" value="4-hydroxybenzoyl-CoA_TE"/>
</dbReference>